<sequence length="374" mass="40482">MADPHSTVAATLRAPPHQHQLHTATSTLPPFFTFVFYNSRQLPLMLSTSTISSPVTLKAVGLIALADLPAVALRTALVGGACFLDVLVLVPGMHKQQCADESNRGEFPTTGAMTSGYVFRVENPATVSYLQSIGQTGHLVTARVSQHPSQNTDISLQKRVVQSLFVAGVPATILYFLCPISTISVFVILCVIGDWWGIGALGMFVSARLINVVVIKRRSQQGWKGATETGNGDLLILLSQDRWVRLQGTINDLKAVTAGQWLRDLSAPENFSVTFATMMVYTSAILAFNASTVGSLLIACLLLCSVAFLTLCNSLTRCLQMYNCVVQTKGEPEQYSRRLDMAEKLVSESKREDWAVGMGLVHPKIGSTHGPVTV</sequence>
<proteinExistence type="predicted"/>
<dbReference type="AlphaFoldDB" id="A0A284RHD3"/>
<name>A0A284RHD3_ARMOS</name>
<keyword evidence="2" id="KW-1133">Transmembrane helix</keyword>
<evidence type="ECO:0000313" key="4">
    <source>
        <dbReference type="Proteomes" id="UP000219338"/>
    </source>
</evidence>
<feature type="region of interest" description="Disordered" evidence="1">
    <location>
        <begin position="1"/>
        <end position="20"/>
    </location>
</feature>
<evidence type="ECO:0000313" key="3">
    <source>
        <dbReference type="EMBL" id="SJL08152.1"/>
    </source>
</evidence>
<keyword evidence="4" id="KW-1185">Reference proteome</keyword>
<keyword evidence="2" id="KW-0812">Transmembrane</keyword>
<gene>
    <name evidence="3" type="ORF">ARMOST_11515</name>
</gene>
<organism evidence="3 4">
    <name type="scientific">Armillaria ostoyae</name>
    <name type="common">Armillaria root rot fungus</name>
    <dbReference type="NCBI Taxonomy" id="47428"/>
    <lineage>
        <taxon>Eukaryota</taxon>
        <taxon>Fungi</taxon>
        <taxon>Dikarya</taxon>
        <taxon>Basidiomycota</taxon>
        <taxon>Agaricomycotina</taxon>
        <taxon>Agaricomycetes</taxon>
        <taxon>Agaricomycetidae</taxon>
        <taxon>Agaricales</taxon>
        <taxon>Marasmiineae</taxon>
        <taxon>Physalacriaceae</taxon>
        <taxon>Armillaria</taxon>
    </lineage>
</organism>
<keyword evidence="2" id="KW-0472">Membrane</keyword>
<dbReference type="STRING" id="47428.A0A284RHD3"/>
<feature type="transmembrane region" description="Helical" evidence="2">
    <location>
        <begin position="164"/>
        <end position="189"/>
    </location>
</feature>
<dbReference type="OrthoDB" id="2956246at2759"/>
<accession>A0A284RHD3</accession>
<dbReference type="Proteomes" id="UP000219338">
    <property type="component" value="Unassembled WGS sequence"/>
</dbReference>
<feature type="transmembrane region" description="Helical" evidence="2">
    <location>
        <begin position="294"/>
        <end position="312"/>
    </location>
</feature>
<reference evidence="4" key="1">
    <citation type="journal article" date="2017" name="Nat. Ecol. Evol.">
        <title>Genome expansion and lineage-specific genetic innovations in the forest pathogenic fungi Armillaria.</title>
        <authorList>
            <person name="Sipos G."/>
            <person name="Prasanna A.N."/>
            <person name="Walter M.C."/>
            <person name="O'Connor E."/>
            <person name="Balint B."/>
            <person name="Krizsan K."/>
            <person name="Kiss B."/>
            <person name="Hess J."/>
            <person name="Varga T."/>
            <person name="Slot J."/>
            <person name="Riley R."/>
            <person name="Boka B."/>
            <person name="Rigling D."/>
            <person name="Barry K."/>
            <person name="Lee J."/>
            <person name="Mihaltcheva S."/>
            <person name="LaButti K."/>
            <person name="Lipzen A."/>
            <person name="Waldron R."/>
            <person name="Moloney N.M."/>
            <person name="Sperisen C."/>
            <person name="Kredics L."/>
            <person name="Vagvoelgyi C."/>
            <person name="Patrignani A."/>
            <person name="Fitzpatrick D."/>
            <person name="Nagy I."/>
            <person name="Doyle S."/>
            <person name="Anderson J.B."/>
            <person name="Grigoriev I.V."/>
            <person name="Gueldener U."/>
            <person name="Muensterkoetter M."/>
            <person name="Nagy L.G."/>
        </authorList>
    </citation>
    <scope>NUCLEOTIDE SEQUENCE [LARGE SCALE GENOMIC DNA]</scope>
    <source>
        <strain evidence="4">C18/9</strain>
    </source>
</reference>
<evidence type="ECO:0000256" key="2">
    <source>
        <dbReference type="SAM" id="Phobius"/>
    </source>
</evidence>
<feature type="transmembrane region" description="Helical" evidence="2">
    <location>
        <begin position="195"/>
        <end position="215"/>
    </location>
</feature>
<dbReference type="EMBL" id="FUEG01000009">
    <property type="protein sequence ID" value="SJL08152.1"/>
    <property type="molecule type" value="Genomic_DNA"/>
</dbReference>
<evidence type="ECO:0000256" key="1">
    <source>
        <dbReference type="SAM" id="MobiDB-lite"/>
    </source>
</evidence>
<protein>
    <submittedName>
        <fullName evidence="3">Uncharacterized protein</fullName>
    </submittedName>
</protein>
<feature type="transmembrane region" description="Helical" evidence="2">
    <location>
        <begin position="71"/>
        <end position="90"/>
    </location>
</feature>
<feature type="transmembrane region" description="Helical" evidence="2">
    <location>
        <begin position="271"/>
        <end position="288"/>
    </location>
</feature>